<reference evidence="5" key="1">
    <citation type="submission" date="2021-01" db="EMBL/GenBank/DDBJ databases">
        <title>YIM 132084 draft genome.</title>
        <authorList>
            <person name="An D."/>
        </authorList>
    </citation>
    <scope>NUCLEOTIDE SEQUENCE</scope>
    <source>
        <strain evidence="5">YIM 132084</strain>
    </source>
</reference>
<dbReference type="Pfam" id="PF00392">
    <property type="entry name" value="GntR"/>
    <property type="match status" value="1"/>
</dbReference>
<proteinExistence type="predicted"/>
<dbReference type="InterPro" id="IPR036388">
    <property type="entry name" value="WH-like_DNA-bd_sf"/>
</dbReference>
<evidence type="ECO:0000256" key="1">
    <source>
        <dbReference type="ARBA" id="ARBA00023015"/>
    </source>
</evidence>
<feature type="domain" description="HTH gntR-type" evidence="4">
    <location>
        <begin position="9"/>
        <end position="76"/>
    </location>
</feature>
<name>A0A939BWD6_9ACTN</name>
<dbReference type="AlphaFoldDB" id="A0A939BWD6"/>
<dbReference type="InterPro" id="IPR011711">
    <property type="entry name" value="GntR_C"/>
</dbReference>
<keyword evidence="3" id="KW-0804">Transcription</keyword>
<dbReference type="PANTHER" id="PTHR43537:SF24">
    <property type="entry name" value="GLUCONATE OPERON TRANSCRIPTIONAL REPRESSOR"/>
    <property type="match status" value="1"/>
</dbReference>
<evidence type="ECO:0000259" key="4">
    <source>
        <dbReference type="PROSITE" id="PS50949"/>
    </source>
</evidence>
<gene>
    <name evidence="5" type="ORF">JL106_09135</name>
</gene>
<dbReference type="SUPFAM" id="SSF48008">
    <property type="entry name" value="GntR ligand-binding domain-like"/>
    <property type="match status" value="1"/>
</dbReference>
<evidence type="ECO:0000313" key="5">
    <source>
        <dbReference type="EMBL" id="MBM9467438.1"/>
    </source>
</evidence>
<keyword evidence="1" id="KW-0805">Transcription regulation</keyword>
<dbReference type="SMART" id="SM00895">
    <property type="entry name" value="FCD"/>
    <property type="match status" value="1"/>
</dbReference>
<dbReference type="GO" id="GO:0003677">
    <property type="term" value="F:DNA binding"/>
    <property type="evidence" value="ECO:0007669"/>
    <property type="project" value="UniProtKB-KW"/>
</dbReference>
<dbReference type="EMBL" id="JAERWK010000010">
    <property type="protein sequence ID" value="MBM9467438.1"/>
    <property type="molecule type" value="Genomic_DNA"/>
</dbReference>
<dbReference type="RefSeq" id="WP_205260371.1">
    <property type="nucleotide sequence ID" value="NZ_JAERWK010000010.1"/>
</dbReference>
<keyword evidence="2" id="KW-0238">DNA-binding</keyword>
<evidence type="ECO:0000256" key="3">
    <source>
        <dbReference type="ARBA" id="ARBA00023163"/>
    </source>
</evidence>
<dbReference type="CDD" id="cd07377">
    <property type="entry name" value="WHTH_GntR"/>
    <property type="match status" value="1"/>
</dbReference>
<dbReference type="InterPro" id="IPR000524">
    <property type="entry name" value="Tscrpt_reg_HTH_GntR"/>
</dbReference>
<accession>A0A939BWD6</accession>
<comment type="caution">
    <text evidence="5">The sequence shown here is derived from an EMBL/GenBank/DDBJ whole genome shotgun (WGS) entry which is preliminary data.</text>
</comment>
<protein>
    <submittedName>
        <fullName evidence="5">GntR family transcriptional regulator</fullName>
    </submittedName>
</protein>
<dbReference type="InterPro" id="IPR036390">
    <property type="entry name" value="WH_DNA-bd_sf"/>
</dbReference>
<keyword evidence="6" id="KW-1185">Reference proteome</keyword>
<dbReference type="Gene3D" id="1.20.120.530">
    <property type="entry name" value="GntR ligand-binding domain-like"/>
    <property type="match status" value="1"/>
</dbReference>
<dbReference type="SUPFAM" id="SSF46785">
    <property type="entry name" value="Winged helix' DNA-binding domain"/>
    <property type="match status" value="1"/>
</dbReference>
<dbReference type="Proteomes" id="UP000663792">
    <property type="component" value="Unassembled WGS sequence"/>
</dbReference>
<evidence type="ECO:0000313" key="6">
    <source>
        <dbReference type="Proteomes" id="UP000663792"/>
    </source>
</evidence>
<dbReference type="PANTHER" id="PTHR43537">
    <property type="entry name" value="TRANSCRIPTIONAL REGULATOR, GNTR FAMILY"/>
    <property type="match status" value="1"/>
</dbReference>
<organism evidence="5 6">
    <name type="scientific">Nakamurella leprariae</name>
    <dbReference type="NCBI Taxonomy" id="2803911"/>
    <lineage>
        <taxon>Bacteria</taxon>
        <taxon>Bacillati</taxon>
        <taxon>Actinomycetota</taxon>
        <taxon>Actinomycetes</taxon>
        <taxon>Nakamurellales</taxon>
        <taxon>Nakamurellaceae</taxon>
        <taxon>Nakamurella</taxon>
    </lineage>
</organism>
<dbReference type="Pfam" id="PF07729">
    <property type="entry name" value="FCD"/>
    <property type="match status" value="1"/>
</dbReference>
<evidence type="ECO:0000256" key="2">
    <source>
        <dbReference type="ARBA" id="ARBA00023125"/>
    </source>
</evidence>
<dbReference type="Gene3D" id="1.10.10.10">
    <property type="entry name" value="Winged helix-like DNA-binding domain superfamily/Winged helix DNA-binding domain"/>
    <property type="match status" value="1"/>
</dbReference>
<dbReference type="PROSITE" id="PS50949">
    <property type="entry name" value="HTH_GNTR"/>
    <property type="match status" value="1"/>
</dbReference>
<dbReference type="InterPro" id="IPR008920">
    <property type="entry name" value="TF_FadR/GntR_C"/>
</dbReference>
<dbReference type="SMART" id="SM00345">
    <property type="entry name" value="HTH_GNTR"/>
    <property type="match status" value="1"/>
</dbReference>
<sequence length="239" mass="26492">MNQINRVAAPLRQQVLASLREDILSGEYPPGARLREVELCGRYAVSRTVIREALRQLESESLIRMIAGRGPEVAVLSKHEIVALYEVRAVLEGLAGELFARNASDDQAMQLRRHVQVMEETYVRGDLTSREATKAEFYRLLLLGGDNEVLSASLAGIHGRIGMFRRYAFVDDARVERSMEEVRIITHAAALARDPEAARSACVHHIRLAGRLAVLEYERRISAHDPTEATAGHGLATGS</sequence>
<dbReference type="GO" id="GO:0003700">
    <property type="term" value="F:DNA-binding transcription factor activity"/>
    <property type="evidence" value="ECO:0007669"/>
    <property type="project" value="InterPro"/>
</dbReference>